<reference evidence="15 16" key="1">
    <citation type="journal article" date="2020" name="bioRxiv">
        <title>Sequence and annotation of 42 cannabis genomes reveals extensive copy number variation in cannabinoid synthesis and pathogen resistance genes.</title>
        <authorList>
            <person name="Mckernan K.J."/>
            <person name="Helbert Y."/>
            <person name="Kane L.T."/>
            <person name="Ebling H."/>
            <person name="Zhang L."/>
            <person name="Liu B."/>
            <person name="Eaton Z."/>
            <person name="Mclaughlin S."/>
            <person name="Kingan S."/>
            <person name="Baybayan P."/>
            <person name="Concepcion G."/>
            <person name="Jordan M."/>
            <person name="Riva A."/>
            <person name="Barbazuk W."/>
            <person name="Harkins T."/>
        </authorList>
    </citation>
    <scope>NUCLEOTIDE SEQUENCE [LARGE SCALE GENOMIC DNA]</scope>
    <source>
        <strain evidence="16">cv. Jamaican Lion 4</strain>
        <tissue evidence="15">Leaf</tissue>
    </source>
</reference>
<evidence type="ECO:0000256" key="5">
    <source>
        <dbReference type="ARBA" id="ARBA00022837"/>
    </source>
</evidence>
<feature type="transmembrane region" description="Helical" evidence="11">
    <location>
        <begin position="610"/>
        <end position="628"/>
    </location>
</feature>
<keyword evidence="3" id="KW-0813">Transport</keyword>
<keyword evidence="8 11" id="KW-0472">Membrane</keyword>
<gene>
    <name evidence="15" type="ORF">G4B88_011095</name>
</gene>
<dbReference type="AlphaFoldDB" id="A0A7J6DNM4"/>
<evidence type="ECO:0000313" key="15">
    <source>
        <dbReference type="EMBL" id="KAF4347678.1"/>
    </source>
</evidence>
<feature type="domain" description="CSC1/OSCA1-like cytosolic" evidence="14">
    <location>
        <begin position="188"/>
        <end position="347"/>
    </location>
</feature>
<feature type="transmembrane region" description="Helical" evidence="11">
    <location>
        <begin position="360"/>
        <end position="384"/>
    </location>
</feature>
<feature type="transmembrane region" description="Helical" evidence="11">
    <location>
        <begin position="94"/>
        <end position="115"/>
    </location>
</feature>
<evidence type="ECO:0000256" key="6">
    <source>
        <dbReference type="ARBA" id="ARBA00022989"/>
    </source>
</evidence>
<evidence type="ECO:0000259" key="14">
    <source>
        <dbReference type="Pfam" id="PF14703"/>
    </source>
</evidence>
<feature type="coiled-coil region" evidence="10">
    <location>
        <begin position="233"/>
        <end position="303"/>
    </location>
</feature>
<feature type="domain" description="CSC1/OSCA1-like N-terminal transmembrane" evidence="13">
    <location>
        <begin position="6"/>
        <end position="167"/>
    </location>
</feature>
<keyword evidence="4 11" id="KW-0812">Transmembrane</keyword>
<dbReference type="Proteomes" id="UP000583929">
    <property type="component" value="Unassembled WGS sequence"/>
</dbReference>
<evidence type="ECO:0000256" key="10">
    <source>
        <dbReference type="SAM" id="Coils"/>
    </source>
</evidence>
<keyword evidence="6 11" id="KW-1133">Transmembrane helix</keyword>
<organism evidence="15 16">
    <name type="scientific">Cannabis sativa</name>
    <name type="common">Hemp</name>
    <name type="synonym">Marijuana</name>
    <dbReference type="NCBI Taxonomy" id="3483"/>
    <lineage>
        <taxon>Eukaryota</taxon>
        <taxon>Viridiplantae</taxon>
        <taxon>Streptophyta</taxon>
        <taxon>Embryophyta</taxon>
        <taxon>Tracheophyta</taxon>
        <taxon>Spermatophyta</taxon>
        <taxon>Magnoliopsida</taxon>
        <taxon>eudicotyledons</taxon>
        <taxon>Gunneridae</taxon>
        <taxon>Pentapetalae</taxon>
        <taxon>rosids</taxon>
        <taxon>fabids</taxon>
        <taxon>Rosales</taxon>
        <taxon>Cannabaceae</taxon>
        <taxon>Cannabis</taxon>
    </lineage>
</organism>
<comment type="caution">
    <text evidence="15">The sequence shown here is derived from an EMBL/GenBank/DDBJ whole genome shotgun (WGS) entry which is preliminary data.</text>
</comment>
<feature type="transmembrane region" description="Helical" evidence="11">
    <location>
        <begin position="546"/>
        <end position="564"/>
    </location>
</feature>
<sequence length="722" mass="81696">MNPESLIASASINIGLAMVVLSLFSILKKQPSKAPIYYAKRLSLSNDESFQHQNQSCRFLPSVSWISKAFHVSETEILLTSGLDALVVIRLFKFGIKFFVVCSLIGIVILLPVNYNGHVKNSMTSNNHHSMDLFTISNISRGSNKLWIHFACLWFISLYGLYQLHKEYNEILIIRIQQLRHIRHRPDQFTVLIREIPFCNVHNAHACCADHFFSKHYPHDYLSYQILYTGKDVEDLVSQAKLIARKIDDLKERSIARQTKRGIFLLKESEREKERLALLEEKLECLRLKIHQLQCENTLKQKEFPVAFVTFKTRVAAALVAQSQQHSNPLLWISSMAPEPRDVSWRNLTIPSRLSSLCKLGAVVAASVLTIFFVIPVTAVQGIAKFEKLKTWFPPAMAVQFIPGLSSIVTGYLPSAILKGFIYIVPFAMLGMAKLPGSISKSKEEIKTCNMVFYFLVGNVFFLSLLSGSLLDQIGESFTNPKNFPTRLASAVSAQADFFLTYILTDGLSGFSFEILQPGLLLWSAIRFCFCRRSKEKNPYLFSLPYYRVIPLVSLSILIGMVYAVVAPLLLPFLIGYFCLGYAVFINQIEDVYDIVYETCGKYWPYIHHYILVSIILMQITMIGLFGLKSKPAAAISTIPLLILTLMFNEYCKIRFLPSFRNFPIQSAMENDELDMKSNELEINYKNASKAYSPPCLQSFNSIESLGSTSTSSSSQPLVTTS</sequence>
<evidence type="ECO:0000313" key="16">
    <source>
        <dbReference type="Proteomes" id="UP000583929"/>
    </source>
</evidence>
<dbReference type="EMBL" id="JAATIQ010000784">
    <property type="protein sequence ID" value="KAF4347678.1"/>
    <property type="molecule type" value="Genomic_DNA"/>
</dbReference>
<feature type="transmembrane region" description="Helical" evidence="11">
    <location>
        <begin position="570"/>
        <end position="589"/>
    </location>
</feature>
<keyword evidence="5" id="KW-0106">Calcium</keyword>
<evidence type="ECO:0000259" key="12">
    <source>
        <dbReference type="Pfam" id="PF02714"/>
    </source>
</evidence>
<accession>A0A7J6DNM4</accession>
<feature type="transmembrane region" description="Helical" evidence="11">
    <location>
        <begin position="404"/>
        <end position="430"/>
    </location>
</feature>
<evidence type="ECO:0000256" key="7">
    <source>
        <dbReference type="ARBA" id="ARBA00023065"/>
    </source>
</evidence>
<evidence type="ECO:0000256" key="9">
    <source>
        <dbReference type="ARBA" id="ARBA00023303"/>
    </source>
</evidence>
<evidence type="ECO:0000256" key="3">
    <source>
        <dbReference type="ARBA" id="ARBA00022448"/>
    </source>
</evidence>
<dbReference type="PANTHER" id="PTHR13018:SF141">
    <property type="entry name" value="OS01G0950900 PROTEIN"/>
    <property type="match status" value="1"/>
</dbReference>
<dbReference type="PANTHER" id="PTHR13018">
    <property type="entry name" value="PROBABLE MEMBRANE PROTEIN DUF221-RELATED"/>
    <property type="match status" value="1"/>
</dbReference>
<dbReference type="InterPro" id="IPR045122">
    <property type="entry name" value="Csc1-like"/>
</dbReference>
<evidence type="ECO:0000256" key="2">
    <source>
        <dbReference type="ARBA" id="ARBA00007779"/>
    </source>
</evidence>
<dbReference type="GO" id="GO:0005227">
    <property type="term" value="F:calcium-activated cation channel activity"/>
    <property type="evidence" value="ECO:0007669"/>
    <property type="project" value="InterPro"/>
</dbReference>
<dbReference type="Pfam" id="PF02714">
    <property type="entry name" value="RSN1_7TM"/>
    <property type="match status" value="1"/>
</dbReference>
<dbReference type="Pfam" id="PF13967">
    <property type="entry name" value="RSN1_TM"/>
    <property type="match status" value="1"/>
</dbReference>
<dbReference type="InterPro" id="IPR027815">
    <property type="entry name" value="CSC1/OSCA1-like_cyt"/>
</dbReference>
<keyword evidence="7" id="KW-0406">Ion transport</keyword>
<evidence type="ECO:0000256" key="1">
    <source>
        <dbReference type="ARBA" id="ARBA00004141"/>
    </source>
</evidence>
<feature type="transmembrane region" description="Helical" evidence="11">
    <location>
        <begin position="508"/>
        <end position="526"/>
    </location>
</feature>
<keyword evidence="16" id="KW-1185">Reference proteome</keyword>
<proteinExistence type="inferred from homology"/>
<protein>
    <submittedName>
        <fullName evidence="15">Uncharacterized protein</fullName>
    </submittedName>
</protein>
<evidence type="ECO:0000256" key="4">
    <source>
        <dbReference type="ARBA" id="ARBA00022692"/>
    </source>
</evidence>
<dbReference type="InterPro" id="IPR003864">
    <property type="entry name" value="CSC1/OSCA1-like_7TM"/>
</dbReference>
<dbReference type="Pfam" id="PF14703">
    <property type="entry name" value="PHM7_cyt"/>
    <property type="match status" value="1"/>
</dbReference>
<feature type="transmembrane region" description="Helical" evidence="11">
    <location>
        <begin position="634"/>
        <end position="652"/>
    </location>
</feature>
<comment type="subcellular location">
    <subcellularLocation>
        <location evidence="1">Membrane</location>
        <topology evidence="1">Multi-pass membrane protein</topology>
    </subcellularLocation>
</comment>
<comment type="similarity">
    <text evidence="2">Belongs to the CSC1 (TC 1.A.17) family.</text>
</comment>
<feature type="transmembrane region" description="Helical" evidence="11">
    <location>
        <begin position="146"/>
        <end position="165"/>
    </location>
</feature>
<evidence type="ECO:0000256" key="8">
    <source>
        <dbReference type="ARBA" id="ARBA00023136"/>
    </source>
</evidence>
<feature type="transmembrane region" description="Helical" evidence="11">
    <location>
        <begin position="6"/>
        <end position="27"/>
    </location>
</feature>
<evidence type="ECO:0000256" key="11">
    <source>
        <dbReference type="SAM" id="Phobius"/>
    </source>
</evidence>
<feature type="transmembrane region" description="Helical" evidence="11">
    <location>
        <begin position="451"/>
        <end position="471"/>
    </location>
</feature>
<keyword evidence="9" id="KW-0407">Ion channel</keyword>
<evidence type="ECO:0000259" key="13">
    <source>
        <dbReference type="Pfam" id="PF13967"/>
    </source>
</evidence>
<dbReference type="GO" id="GO:0005886">
    <property type="term" value="C:plasma membrane"/>
    <property type="evidence" value="ECO:0007669"/>
    <property type="project" value="TreeGrafter"/>
</dbReference>
<feature type="domain" description="CSC1/OSCA1-like 7TM region" evidence="12">
    <location>
        <begin position="360"/>
        <end position="626"/>
    </location>
</feature>
<name>A0A7J6DNM4_CANSA</name>
<keyword evidence="10" id="KW-0175">Coiled coil</keyword>
<dbReference type="InterPro" id="IPR032880">
    <property type="entry name" value="CSC1/OSCA1-like_N"/>
</dbReference>